<evidence type="ECO:0000256" key="4">
    <source>
        <dbReference type="SAM" id="Coils"/>
    </source>
</evidence>
<keyword evidence="7" id="KW-1185">Reference proteome</keyword>
<dbReference type="NCBIfam" id="NF033749">
    <property type="entry name" value="bact_hemeryth"/>
    <property type="match status" value="1"/>
</dbReference>
<dbReference type="Gene3D" id="1.20.120.50">
    <property type="entry name" value="Hemerythrin-like"/>
    <property type="match status" value="1"/>
</dbReference>
<evidence type="ECO:0000256" key="3">
    <source>
        <dbReference type="ARBA" id="ARBA00023004"/>
    </source>
</evidence>
<dbReference type="PANTHER" id="PTHR37164">
    <property type="entry name" value="BACTERIOHEMERYTHRIN"/>
    <property type="match status" value="1"/>
</dbReference>
<feature type="domain" description="Hemerythrin-like" evidence="5">
    <location>
        <begin position="13"/>
        <end position="129"/>
    </location>
</feature>
<accession>A0AA37S7D5</accession>
<feature type="coiled-coil region" evidence="4">
    <location>
        <begin position="155"/>
        <end position="202"/>
    </location>
</feature>
<keyword evidence="3" id="KW-0408">Iron</keyword>
<gene>
    <name evidence="6" type="ORF">GCM10007876_02090</name>
</gene>
<evidence type="ECO:0000313" key="7">
    <source>
        <dbReference type="Proteomes" id="UP001161389"/>
    </source>
</evidence>
<keyword evidence="2" id="KW-0479">Metal-binding</keyword>
<sequence>MSLFRWKPEYAVGIKVIDDQHQILISLINKLHDAIESQFESASLESILEELFDYTRYHFTTEETLMAQYGYTEEKLTKHKKQHQLFIAELNSSQADIDKLTIEDAALIQEFLVNWLKNHILKVDTKLAEFLLNHDCIHDQQVEPYQVSDEDNASANQHQQIKEDAKKAASELSNQIHQLDPFKMTEAEVDQLKDLADQLTHLLEQL</sequence>
<name>A0AA37S7D5_9GAMM</name>
<evidence type="ECO:0000313" key="6">
    <source>
        <dbReference type="EMBL" id="GLQ29731.1"/>
    </source>
</evidence>
<dbReference type="EMBL" id="BSNM01000002">
    <property type="protein sequence ID" value="GLQ29731.1"/>
    <property type="molecule type" value="Genomic_DNA"/>
</dbReference>
<dbReference type="Pfam" id="PF01814">
    <property type="entry name" value="Hemerythrin"/>
    <property type="match status" value="1"/>
</dbReference>
<dbReference type="InterPro" id="IPR012827">
    <property type="entry name" value="Hemerythrin_metal-bd"/>
</dbReference>
<dbReference type="RefSeq" id="WP_284377719.1">
    <property type="nucleotide sequence ID" value="NZ_BSNM01000002.1"/>
</dbReference>
<dbReference type="PANTHER" id="PTHR37164:SF1">
    <property type="entry name" value="BACTERIOHEMERYTHRIN"/>
    <property type="match status" value="1"/>
</dbReference>
<dbReference type="NCBIfam" id="TIGR02481">
    <property type="entry name" value="hemeryth_dom"/>
    <property type="match status" value="1"/>
</dbReference>
<dbReference type="InterPro" id="IPR035938">
    <property type="entry name" value="Hemerythrin-like_sf"/>
</dbReference>
<proteinExistence type="inferred from homology"/>
<keyword evidence="4" id="KW-0175">Coiled coil</keyword>
<dbReference type="Proteomes" id="UP001161389">
    <property type="component" value="Unassembled WGS sequence"/>
</dbReference>
<evidence type="ECO:0000256" key="2">
    <source>
        <dbReference type="ARBA" id="ARBA00022723"/>
    </source>
</evidence>
<dbReference type="CDD" id="cd12107">
    <property type="entry name" value="Hemerythrin"/>
    <property type="match status" value="1"/>
</dbReference>
<reference evidence="6" key="2">
    <citation type="submission" date="2023-01" db="EMBL/GenBank/DDBJ databases">
        <title>Draft genome sequence of Litoribrevibacter albus strain NBRC 110071.</title>
        <authorList>
            <person name="Sun Q."/>
            <person name="Mori K."/>
        </authorList>
    </citation>
    <scope>NUCLEOTIDE SEQUENCE</scope>
    <source>
        <strain evidence="6">NBRC 110071</strain>
    </source>
</reference>
<comment type="caution">
    <text evidence="6">The sequence shown here is derived from an EMBL/GenBank/DDBJ whole genome shotgun (WGS) entry which is preliminary data.</text>
</comment>
<protein>
    <recommendedName>
        <fullName evidence="5">Hemerythrin-like domain-containing protein</fullName>
    </recommendedName>
</protein>
<dbReference type="InterPro" id="IPR050669">
    <property type="entry name" value="Hemerythrin"/>
</dbReference>
<reference evidence="6" key="1">
    <citation type="journal article" date="2014" name="Int. J. Syst. Evol. Microbiol.">
        <title>Complete genome sequence of Corynebacterium casei LMG S-19264T (=DSM 44701T), isolated from a smear-ripened cheese.</title>
        <authorList>
            <consortium name="US DOE Joint Genome Institute (JGI-PGF)"/>
            <person name="Walter F."/>
            <person name="Albersmeier A."/>
            <person name="Kalinowski J."/>
            <person name="Ruckert C."/>
        </authorList>
    </citation>
    <scope>NUCLEOTIDE SEQUENCE</scope>
    <source>
        <strain evidence="6">NBRC 110071</strain>
    </source>
</reference>
<comment type="similarity">
    <text evidence="1">Belongs to the hemerythrin family.</text>
</comment>
<evidence type="ECO:0000256" key="1">
    <source>
        <dbReference type="ARBA" id="ARBA00010587"/>
    </source>
</evidence>
<dbReference type="SUPFAM" id="SSF47188">
    <property type="entry name" value="Hemerythrin-like"/>
    <property type="match status" value="1"/>
</dbReference>
<dbReference type="GO" id="GO:0046872">
    <property type="term" value="F:metal ion binding"/>
    <property type="evidence" value="ECO:0007669"/>
    <property type="project" value="UniProtKB-KW"/>
</dbReference>
<dbReference type="InterPro" id="IPR012312">
    <property type="entry name" value="Hemerythrin-like"/>
</dbReference>
<evidence type="ECO:0000259" key="5">
    <source>
        <dbReference type="Pfam" id="PF01814"/>
    </source>
</evidence>
<dbReference type="AlphaFoldDB" id="A0AA37S7D5"/>
<organism evidence="6 7">
    <name type="scientific">Litoribrevibacter albus</name>
    <dbReference type="NCBI Taxonomy" id="1473156"/>
    <lineage>
        <taxon>Bacteria</taxon>
        <taxon>Pseudomonadati</taxon>
        <taxon>Pseudomonadota</taxon>
        <taxon>Gammaproteobacteria</taxon>
        <taxon>Oceanospirillales</taxon>
        <taxon>Oceanospirillaceae</taxon>
        <taxon>Litoribrevibacter</taxon>
    </lineage>
</organism>